<dbReference type="AlphaFoldDB" id="A0A803P484"/>
<organism evidence="1 2">
    <name type="scientific">Cannabis sativa</name>
    <name type="common">Hemp</name>
    <name type="synonym">Marijuana</name>
    <dbReference type="NCBI Taxonomy" id="3483"/>
    <lineage>
        <taxon>Eukaryota</taxon>
        <taxon>Viridiplantae</taxon>
        <taxon>Streptophyta</taxon>
        <taxon>Embryophyta</taxon>
        <taxon>Tracheophyta</taxon>
        <taxon>Spermatophyta</taxon>
        <taxon>Magnoliopsida</taxon>
        <taxon>eudicotyledons</taxon>
        <taxon>Gunneridae</taxon>
        <taxon>Pentapetalae</taxon>
        <taxon>rosids</taxon>
        <taxon>fabids</taxon>
        <taxon>Rosales</taxon>
        <taxon>Cannabaceae</taxon>
        <taxon>Cannabis</taxon>
    </lineage>
</organism>
<accession>A0A803P484</accession>
<name>A0A803P484_CANSA</name>
<evidence type="ECO:0000313" key="1">
    <source>
        <dbReference type="EnsemblPlants" id="cds.evm.model.03.1165"/>
    </source>
</evidence>
<reference evidence="1" key="2">
    <citation type="submission" date="2021-03" db="UniProtKB">
        <authorList>
            <consortium name="EnsemblPlants"/>
        </authorList>
    </citation>
    <scope>IDENTIFICATION</scope>
</reference>
<proteinExistence type="predicted"/>
<reference evidence="1" key="1">
    <citation type="submission" date="2018-11" db="EMBL/GenBank/DDBJ databases">
        <authorList>
            <person name="Grassa J C."/>
        </authorList>
    </citation>
    <scope>NUCLEOTIDE SEQUENCE [LARGE SCALE GENOMIC DNA]</scope>
</reference>
<evidence type="ECO:0000313" key="2">
    <source>
        <dbReference type="Proteomes" id="UP000596661"/>
    </source>
</evidence>
<protein>
    <submittedName>
        <fullName evidence="1">Uncharacterized protein</fullName>
    </submittedName>
</protein>
<dbReference type="Gramene" id="evm.model.03.1165">
    <property type="protein sequence ID" value="cds.evm.model.03.1165"/>
    <property type="gene ID" value="evm.TU.03.1165"/>
</dbReference>
<dbReference type="EnsemblPlants" id="evm.model.03.1165">
    <property type="protein sequence ID" value="cds.evm.model.03.1165"/>
    <property type="gene ID" value="evm.TU.03.1165"/>
</dbReference>
<dbReference type="Proteomes" id="UP000596661">
    <property type="component" value="Chromosome 3"/>
</dbReference>
<sequence>MGDLWQLLRPTGRCFSTSRCLPVVTPGRSSSNAPSSTVVLMGEEEEVEEGEVEDPSALGVAKEQMWWSLLSRTKGTLGQTATRDSLEAEEYNVPHGIVLTQFSG</sequence>
<keyword evidence="2" id="KW-1185">Reference proteome</keyword>
<dbReference type="EMBL" id="UZAU01000287">
    <property type="status" value="NOT_ANNOTATED_CDS"/>
    <property type="molecule type" value="Genomic_DNA"/>
</dbReference>